<dbReference type="InterPro" id="IPR001647">
    <property type="entry name" value="HTH_TetR"/>
</dbReference>
<evidence type="ECO:0000313" key="7">
    <source>
        <dbReference type="EMBL" id="GEE01314.1"/>
    </source>
</evidence>
<dbReference type="SUPFAM" id="SSF46689">
    <property type="entry name" value="Homeodomain-like"/>
    <property type="match status" value="1"/>
</dbReference>
<comment type="caution">
    <text evidence="7">The sequence shown here is derived from an EMBL/GenBank/DDBJ whole genome shotgun (WGS) entry which is preliminary data.</text>
</comment>
<feature type="domain" description="HTH tetR-type" evidence="6">
    <location>
        <begin position="8"/>
        <end position="68"/>
    </location>
</feature>
<keyword evidence="2" id="KW-0805">Transcription regulation</keyword>
<evidence type="ECO:0000256" key="3">
    <source>
        <dbReference type="ARBA" id="ARBA00023125"/>
    </source>
</evidence>
<protein>
    <submittedName>
        <fullName evidence="7">TetR family transcriptional regulator</fullName>
    </submittedName>
</protein>
<evidence type="ECO:0000256" key="5">
    <source>
        <dbReference type="PROSITE-ProRule" id="PRU00335"/>
    </source>
</evidence>
<dbReference type="OrthoDB" id="5243387at2"/>
<dbReference type="SUPFAM" id="SSF48498">
    <property type="entry name" value="Tetracyclin repressor-like, C-terminal domain"/>
    <property type="match status" value="1"/>
</dbReference>
<dbReference type="InterPro" id="IPR050109">
    <property type="entry name" value="HTH-type_TetR-like_transc_reg"/>
</dbReference>
<accession>A0A7I9V7W1</accession>
<organism evidence="7 8">
    <name type="scientific">Gordonia spumicola</name>
    <dbReference type="NCBI Taxonomy" id="589161"/>
    <lineage>
        <taxon>Bacteria</taxon>
        <taxon>Bacillati</taxon>
        <taxon>Actinomycetota</taxon>
        <taxon>Actinomycetes</taxon>
        <taxon>Mycobacteriales</taxon>
        <taxon>Gordoniaceae</taxon>
        <taxon>Gordonia</taxon>
    </lineage>
</organism>
<dbReference type="InterPro" id="IPR009057">
    <property type="entry name" value="Homeodomain-like_sf"/>
</dbReference>
<dbReference type="AlphaFoldDB" id="A0A7I9V7W1"/>
<evidence type="ECO:0000259" key="6">
    <source>
        <dbReference type="PROSITE" id="PS50977"/>
    </source>
</evidence>
<reference evidence="8" key="1">
    <citation type="submission" date="2019-06" db="EMBL/GenBank/DDBJ databases">
        <title>Gordonia isolated from sludge of a wastewater treatment plant.</title>
        <authorList>
            <person name="Tamura T."/>
            <person name="Aoyama K."/>
            <person name="Kang Y."/>
            <person name="Saito S."/>
            <person name="Akiyama N."/>
            <person name="Yazawa K."/>
            <person name="Gonoi T."/>
            <person name="Mikami Y."/>
        </authorList>
    </citation>
    <scope>NUCLEOTIDE SEQUENCE [LARGE SCALE GENOMIC DNA]</scope>
    <source>
        <strain evidence="8">NBRC 107696</strain>
    </source>
</reference>
<dbReference type="PANTHER" id="PTHR30055">
    <property type="entry name" value="HTH-TYPE TRANSCRIPTIONAL REGULATOR RUTR"/>
    <property type="match status" value="1"/>
</dbReference>
<dbReference type="EMBL" id="BJOV01000003">
    <property type="protein sequence ID" value="GEE01314.1"/>
    <property type="molecule type" value="Genomic_DNA"/>
</dbReference>
<dbReference type="PANTHER" id="PTHR30055:SF200">
    <property type="entry name" value="HTH-TYPE TRANSCRIPTIONAL REPRESSOR BDCR"/>
    <property type="match status" value="1"/>
</dbReference>
<dbReference type="PROSITE" id="PS50977">
    <property type="entry name" value="HTH_TETR_2"/>
    <property type="match status" value="1"/>
</dbReference>
<keyword evidence="1" id="KW-0678">Repressor</keyword>
<name>A0A7I9V7W1_9ACTN</name>
<dbReference type="InterPro" id="IPR036271">
    <property type="entry name" value="Tet_transcr_reg_TetR-rel_C_sf"/>
</dbReference>
<dbReference type="GO" id="GO:0000976">
    <property type="term" value="F:transcription cis-regulatory region binding"/>
    <property type="evidence" value="ECO:0007669"/>
    <property type="project" value="TreeGrafter"/>
</dbReference>
<dbReference type="PRINTS" id="PR00455">
    <property type="entry name" value="HTHTETR"/>
</dbReference>
<feature type="DNA-binding region" description="H-T-H motif" evidence="5">
    <location>
        <begin position="31"/>
        <end position="50"/>
    </location>
</feature>
<keyword evidence="4" id="KW-0804">Transcription</keyword>
<gene>
    <name evidence="7" type="ORF">nbrc107696_17600</name>
</gene>
<proteinExistence type="predicted"/>
<evidence type="ECO:0000313" key="8">
    <source>
        <dbReference type="Proteomes" id="UP000444960"/>
    </source>
</evidence>
<sequence length="199" mass="22317">MPRPSVEAERREQILSAACEVIAERGMQSLRLSDVAARAGVSSGTVHYYFDTKRDVINAAFELNYERSIEGRRAMLAGDETDSLATLRALAHSNLPVTEASIRAWRVWAELWAEGMRDETLQDINSRLYGQWRELVHDLVVHGQERGQIVDGDAAVFADVLVSMIDGMSIQNLMHSPEMPVDRMISRIDSYLDAIAVRT</sequence>
<dbReference type="GO" id="GO:0003700">
    <property type="term" value="F:DNA-binding transcription factor activity"/>
    <property type="evidence" value="ECO:0007669"/>
    <property type="project" value="TreeGrafter"/>
</dbReference>
<keyword evidence="8" id="KW-1185">Reference proteome</keyword>
<dbReference type="Pfam" id="PF13977">
    <property type="entry name" value="TetR_C_6"/>
    <property type="match status" value="1"/>
</dbReference>
<dbReference type="RefSeq" id="WP_161895123.1">
    <property type="nucleotide sequence ID" value="NZ_BJOV01000003.1"/>
</dbReference>
<dbReference type="Pfam" id="PF00440">
    <property type="entry name" value="TetR_N"/>
    <property type="match status" value="1"/>
</dbReference>
<keyword evidence="3 5" id="KW-0238">DNA-binding</keyword>
<dbReference type="Gene3D" id="1.10.357.10">
    <property type="entry name" value="Tetracycline Repressor, domain 2"/>
    <property type="match status" value="1"/>
</dbReference>
<evidence type="ECO:0000256" key="4">
    <source>
        <dbReference type="ARBA" id="ARBA00023163"/>
    </source>
</evidence>
<dbReference type="InterPro" id="IPR039538">
    <property type="entry name" value="BetI_C"/>
</dbReference>
<evidence type="ECO:0000256" key="2">
    <source>
        <dbReference type="ARBA" id="ARBA00023015"/>
    </source>
</evidence>
<dbReference type="Proteomes" id="UP000444960">
    <property type="component" value="Unassembled WGS sequence"/>
</dbReference>
<evidence type="ECO:0000256" key="1">
    <source>
        <dbReference type="ARBA" id="ARBA00022491"/>
    </source>
</evidence>